<evidence type="ECO:0000313" key="1">
    <source>
        <dbReference type="Proteomes" id="UP000095286"/>
    </source>
</evidence>
<dbReference type="WBParaSite" id="RSKR_0000884100.1">
    <property type="protein sequence ID" value="RSKR_0000884100.1"/>
    <property type="gene ID" value="RSKR_0000884100"/>
</dbReference>
<dbReference type="Proteomes" id="UP000095286">
    <property type="component" value="Unplaced"/>
</dbReference>
<accession>A0AC35U940</accession>
<sequence>MVKYANDLAAAVPDSSEAFTKFIALFNHDLKRIGAKATKYWMTFSGTNLSKILEHLYKLFDGVIKSTKMQGFYKALRDIKRHARSEILSEEEKIQAIQPCCASNMTELSVDIPFDPVTYLHKNLPEFIPCNTVLNKNKQEMVILVGLPASGKSTLAKKWENKYNYGVINRDTLNTQVKCLTIANQMIEEGRSVVIDNTNMNAVSREKYIDLAKTHKISIRCFHFNLTPEHCIHNNAFRQRIGTDRAHDRVDKNVIWRLQRTYEKPELDEGFESIVTVNFVPIFENGEHARIYNSRLVN</sequence>
<name>A0AC35U940_9BILA</name>
<organism evidence="1 2">
    <name type="scientific">Rhabditophanes sp. KR3021</name>
    <dbReference type="NCBI Taxonomy" id="114890"/>
    <lineage>
        <taxon>Eukaryota</taxon>
        <taxon>Metazoa</taxon>
        <taxon>Ecdysozoa</taxon>
        <taxon>Nematoda</taxon>
        <taxon>Chromadorea</taxon>
        <taxon>Rhabditida</taxon>
        <taxon>Tylenchina</taxon>
        <taxon>Panagrolaimomorpha</taxon>
        <taxon>Strongyloidoidea</taxon>
        <taxon>Alloionematidae</taxon>
        <taxon>Rhabditophanes</taxon>
    </lineage>
</organism>
<proteinExistence type="predicted"/>
<reference evidence="2" key="1">
    <citation type="submission" date="2016-11" db="UniProtKB">
        <authorList>
            <consortium name="WormBaseParasite"/>
        </authorList>
    </citation>
    <scope>IDENTIFICATION</scope>
    <source>
        <strain evidence="2">KR3021</strain>
    </source>
</reference>
<protein>
    <submittedName>
        <fullName evidence="2">Bifunctional polynucleotide phosphatase/kinase</fullName>
    </submittedName>
</protein>
<evidence type="ECO:0000313" key="2">
    <source>
        <dbReference type="WBParaSite" id="RSKR_0000884100.1"/>
    </source>
</evidence>